<sequence>MYHENTQGLDLSFFIEYLIGRRNNGAVCCPSLAAIDKLTSYFREKELHRDSRVIVSCVELDLSRVFSYSCCRWKAIYKTEDKRACKPF</sequence>
<protein>
    <submittedName>
        <fullName evidence="1">Uncharacterized protein</fullName>
    </submittedName>
</protein>
<reference evidence="1" key="1">
    <citation type="submission" date="2019-03" db="EMBL/GenBank/DDBJ databases">
        <authorList>
            <person name="Mank J."/>
            <person name="Almeida P."/>
        </authorList>
    </citation>
    <scope>NUCLEOTIDE SEQUENCE</scope>
    <source>
        <strain evidence="1">78183</strain>
    </source>
</reference>
<organism evidence="1">
    <name type="scientific">Salix viminalis</name>
    <name type="common">Common osier</name>
    <name type="synonym">Basket willow</name>
    <dbReference type="NCBI Taxonomy" id="40686"/>
    <lineage>
        <taxon>Eukaryota</taxon>
        <taxon>Viridiplantae</taxon>
        <taxon>Streptophyta</taxon>
        <taxon>Embryophyta</taxon>
        <taxon>Tracheophyta</taxon>
        <taxon>Spermatophyta</taxon>
        <taxon>Magnoliopsida</taxon>
        <taxon>eudicotyledons</taxon>
        <taxon>Gunneridae</taxon>
        <taxon>Pentapetalae</taxon>
        <taxon>rosids</taxon>
        <taxon>fabids</taxon>
        <taxon>Malpighiales</taxon>
        <taxon>Salicaceae</taxon>
        <taxon>Saliceae</taxon>
        <taxon>Salix</taxon>
    </lineage>
</organism>
<dbReference type="AlphaFoldDB" id="A0A6N2M2Y2"/>
<dbReference type="EMBL" id="CAADRP010001596">
    <property type="protein sequence ID" value="VFU44003.1"/>
    <property type="molecule type" value="Genomic_DNA"/>
</dbReference>
<accession>A0A6N2M2Y2</accession>
<proteinExistence type="predicted"/>
<name>A0A6N2M2Y2_SALVM</name>
<evidence type="ECO:0000313" key="1">
    <source>
        <dbReference type="EMBL" id="VFU44003.1"/>
    </source>
</evidence>
<gene>
    <name evidence="1" type="ORF">SVIM_LOCUS268451</name>
</gene>